<dbReference type="PANTHER" id="PTHR14212:SF0">
    <property type="entry name" value="U4_U6 SMALL NUCLEAR RIBONUCLEOPROTEIN PRP3"/>
    <property type="match status" value="1"/>
</dbReference>
<evidence type="ECO:0000256" key="1">
    <source>
        <dbReference type="ARBA" id="ARBA00004123"/>
    </source>
</evidence>
<dbReference type="EMBL" id="BTGB01000001">
    <property type="protein sequence ID" value="GMM43592.1"/>
    <property type="molecule type" value="Genomic_DNA"/>
</dbReference>
<dbReference type="AlphaFoldDB" id="A0AAV5QX59"/>
<evidence type="ECO:0000256" key="2">
    <source>
        <dbReference type="ARBA" id="ARBA00022664"/>
    </source>
</evidence>
<reference evidence="8 9" key="1">
    <citation type="journal article" date="2023" name="Elife">
        <title>Identification of key yeast species and microbe-microbe interactions impacting larval growth of Drosophila in the wild.</title>
        <authorList>
            <person name="Mure A."/>
            <person name="Sugiura Y."/>
            <person name="Maeda R."/>
            <person name="Honda K."/>
            <person name="Sakurai N."/>
            <person name="Takahashi Y."/>
            <person name="Watada M."/>
            <person name="Katoh T."/>
            <person name="Gotoh A."/>
            <person name="Gotoh Y."/>
            <person name="Taniguchi I."/>
            <person name="Nakamura K."/>
            <person name="Hayashi T."/>
            <person name="Katayama T."/>
            <person name="Uemura T."/>
            <person name="Hattori Y."/>
        </authorList>
    </citation>
    <scope>NUCLEOTIDE SEQUENCE [LARGE SCALE GENOMIC DNA]</scope>
    <source>
        <strain evidence="8 9">PK-24</strain>
    </source>
</reference>
<feature type="domain" description="Pre-mRNA-splicing factor 3" evidence="7">
    <location>
        <begin position="22"/>
        <end position="140"/>
    </location>
</feature>
<dbReference type="InterPro" id="IPR010541">
    <property type="entry name" value="Prp3_C"/>
</dbReference>
<gene>
    <name evidence="8" type="ORF">DAPK24_001670</name>
</gene>
<accession>A0AAV5QX59</accession>
<keyword evidence="3" id="KW-0508">mRNA splicing</keyword>
<evidence type="ECO:0000256" key="4">
    <source>
        <dbReference type="ARBA" id="ARBA00023242"/>
    </source>
</evidence>
<proteinExistence type="predicted"/>
<keyword evidence="9" id="KW-1185">Reference proteome</keyword>
<dbReference type="GO" id="GO:0000398">
    <property type="term" value="P:mRNA splicing, via spliceosome"/>
    <property type="evidence" value="ECO:0007669"/>
    <property type="project" value="InterPro"/>
</dbReference>
<protein>
    <submittedName>
        <fullName evidence="8">U4/U6-U5 snRNP complex subunit</fullName>
    </submittedName>
</protein>
<evidence type="ECO:0000259" key="6">
    <source>
        <dbReference type="Pfam" id="PF06544"/>
    </source>
</evidence>
<organism evidence="8 9">
    <name type="scientific">Pichia kluyveri</name>
    <name type="common">Yeast</name>
    <dbReference type="NCBI Taxonomy" id="36015"/>
    <lineage>
        <taxon>Eukaryota</taxon>
        <taxon>Fungi</taxon>
        <taxon>Dikarya</taxon>
        <taxon>Ascomycota</taxon>
        <taxon>Saccharomycotina</taxon>
        <taxon>Pichiomycetes</taxon>
        <taxon>Pichiales</taxon>
        <taxon>Pichiaceae</taxon>
        <taxon>Pichia</taxon>
    </lineage>
</organism>
<dbReference type="Pfam" id="PF08572">
    <property type="entry name" value="PRP3"/>
    <property type="match status" value="1"/>
</dbReference>
<evidence type="ECO:0000313" key="9">
    <source>
        <dbReference type="Proteomes" id="UP001378960"/>
    </source>
</evidence>
<comment type="caution">
    <text evidence="8">The sequence shown here is derived from an EMBL/GenBank/DDBJ whole genome shotgun (WGS) entry which is preliminary data.</text>
</comment>
<keyword evidence="4" id="KW-0539">Nucleus</keyword>
<name>A0AAV5QX59_PICKL</name>
<evidence type="ECO:0000313" key="8">
    <source>
        <dbReference type="EMBL" id="GMM43592.1"/>
    </source>
</evidence>
<comment type="subcellular location">
    <subcellularLocation>
        <location evidence="1">Nucleus</location>
    </subcellularLocation>
</comment>
<dbReference type="InterPro" id="IPR013881">
    <property type="entry name" value="Pre-mRNA_splic_Prp3_dom"/>
</dbReference>
<dbReference type="PANTHER" id="PTHR14212">
    <property type="entry name" value="U4/U6-ASSOCIATED RNA SPLICING FACTOR-RELATED"/>
    <property type="match status" value="1"/>
</dbReference>
<dbReference type="InterPro" id="IPR027104">
    <property type="entry name" value="Prp3"/>
</dbReference>
<feature type="region of interest" description="Disordered" evidence="5">
    <location>
        <begin position="165"/>
        <end position="186"/>
    </location>
</feature>
<feature type="domain" description="Small nuclear ribonucleoprotein Prp3 C-terminal" evidence="6">
    <location>
        <begin position="206"/>
        <end position="263"/>
    </location>
</feature>
<evidence type="ECO:0000256" key="3">
    <source>
        <dbReference type="ARBA" id="ARBA00023187"/>
    </source>
</evidence>
<dbReference type="Pfam" id="PF06544">
    <property type="entry name" value="Prp3_C"/>
    <property type="match status" value="1"/>
</dbReference>
<keyword evidence="2" id="KW-0507">mRNA processing</keyword>
<evidence type="ECO:0000256" key="5">
    <source>
        <dbReference type="SAM" id="MobiDB-lite"/>
    </source>
</evidence>
<evidence type="ECO:0000259" key="7">
    <source>
        <dbReference type="Pfam" id="PF08572"/>
    </source>
</evidence>
<sequence>MKVRVRLGKNVGGSGYGVQKRYGDAFRKEFQEKRLEKEKKEHIKELGLEEDISIGEDLWRINIESKVPYKEWWDSEIDEDSITSYILHPVTNWKEDKEIAKVMLTKEERRKLRRGRRREKAERIRDLEKLGIIKNEIPDVDLKFGGTGLEMAIEEERRIKRAKHDEMNLQRKEEARSRKEEKREEKLDRDMEKGIYRCVVSVGKGKLNDGKNRYKVNVNGREMGIKGVCVSIRESEGGDGSGVVIFEGGRVSVDKYKKLLVERSEIGEVIWVGEVGKCVFNKWSYYEFNEMVELIEFLNSKGGKVWIYQTNFNNKINK</sequence>
<dbReference type="Proteomes" id="UP001378960">
    <property type="component" value="Unassembled WGS sequence"/>
</dbReference>
<dbReference type="GO" id="GO:0046540">
    <property type="term" value="C:U4/U6 x U5 tri-snRNP complex"/>
    <property type="evidence" value="ECO:0007669"/>
    <property type="project" value="InterPro"/>
</dbReference>